<dbReference type="Proteomes" id="UP000252100">
    <property type="component" value="Chromosome"/>
</dbReference>
<dbReference type="InterPro" id="IPR011765">
    <property type="entry name" value="Pept_M16_N"/>
</dbReference>
<dbReference type="InterPro" id="IPR050361">
    <property type="entry name" value="MPP/UQCRC_Complex"/>
</dbReference>
<evidence type="ECO:0000313" key="3">
    <source>
        <dbReference type="EMBL" id="AXF55077.1"/>
    </source>
</evidence>
<dbReference type="AlphaFoldDB" id="A0A345BVU6"/>
<accession>A0A345BVU6</accession>
<dbReference type="InterPro" id="IPR011249">
    <property type="entry name" value="Metalloenz_LuxS/M16"/>
</dbReference>
<dbReference type="InterPro" id="IPR007863">
    <property type="entry name" value="Peptidase_M16_C"/>
</dbReference>
<dbReference type="SUPFAM" id="SSF63411">
    <property type="entry name" value="LuxS/MPP-like metallohydrolase"/>
    <property type="match status" value="2"/>
</dbReference>
<dbReference type="NCBIfam" id="NF047421">
    <property type="entry name" value="YfmH_fam"/>
    <property type="match status" value="1"/>
</dbReference>
<dbReference type="Pfam" id="PF00675">
    <property type="entry name" value="Peptidase_M16"/>
    <property type="match status" value="1"/>
</dbReference>
<dbReference type="GO" id="GO:0046872">
    <property type="term" value="F:metal ion binding"/>
    <property type="evidence" value="ECO:0007669"/>
    <property type="project" value="InterPro"/>
</dbReference>
<reference evidence="3 4" key="1">
    <citation type="journal article" date="2018" name="J. Microbiol.">
        <title>Salicibibacter kimchii gen. nov., sp. nov., a moderately halophilic and alkalitolerant bacterium in the family Bacillaceae, isolated from kimchi.</title>
        <authorList>
            <person name="Jang J.Y."/>
            <person name="Oh Y.J."/>
            <person name="Lim S.K."/>
            <person name="Park H.K."/>
            <person name="Lee C."/>
            <person name="Kim J.Y."/>
            <person name="Lee M.A."/>
            <person name="Choi H.J."/>
        </authorList>
    </citation>
    <scope>NUCLEOTIDE SEQUENCE [LARGE SCALE GENOMIC DNA]</scope>
    <source>
        <strain evidence="3 4">NKC1-1</strain>
    </source>
</reference>
<feature type="domain" description="Peptidase M16 C-terminal" evidence="2">
    <location>
        <begin position="182"/>
        <end position="361"/>
    </location>
</feature>
<evidence type="ECO:0000259" key="2">
    <source>
        <dbReference type="Pfam" id="PF05193"/>
    </source>
</evidence>
<dbReference type="EMBL" id="CP031092">
    <property type="protein sequence ID" value="AXF55077.1"/>
    <property type="molecule type" value="Genomic_DNA"/>
</dbReference>
<dbReference type="Pfam" id="PF05193">
    <property type="entry name" value="Peptidase_M16_C"/>
    <property type="match status" value="1"/>
</dbReference>
<proteinExistence type="predicted"/>
<keyword evidence="4" id="KW-1185">Reference proteome</keyword>
<gene>
    <name evidence="3" type="ORF">DT065_02965</name>
</gene>
<dbReference type="KEGG" id="rue:DT065_02965"/>
<dbReference type="OrthoDB" id="9811314at2"/>
<evidence type="ECO:0000313" key="4">
    <source>
        <dbReference type="Proteomes" id="UP000252100"/>
    </source>
</evidence>
<protein>
    <submittedName>
        <fullName evidence="3">Insulinase family protein</fullName>
    </submittedName>
</protein>
<name>A0A345BVU6_9BACI</name>
<dbReference type="Gene3D" id="3.30.830.10">
    <property type="entry name" value="Metalloenzyme, LuxS/M16 peptidase-like"/>
    <property type="match status" value="2"/>
</dbReference>
<sequence>MEKQHYEQIDETIYMERLSNGLNVYVLPKADHNKTFSIFTTDYGSIDQTFTPINSDQMLQVPDGIAHFLEHKLFEEEDGSDAFDMFSKRGAQTNAFTSFTRTAYLFSGTSEVEANVETLLDFVQSPYFTEETVENEKGIIGQEINMYNDDADWRLFFGLISALYKNNPVRIDIAGTVQSIDDITKDMLYTCYQTFYHPSNMVLFVVGPVDPEETIQLVKANQEQKSFPEADTLARTYGAEPQESFEREKKIEMNVQTPKCLLGYKEPNEQYPLPGLAYELGVQLLLDVMFGLGSSTYEKLYKEGVIDNSFSADFTMERSFGFSAIGGDTKDPDRLVSLLNETVDAYQQQGLGEEEVRLAKKRKIGTFLKQLNSPEFIATQFTRYEMNGDTLFEVVPTLEKMTIGDLENILNRHFRPERSSVVKVEGDGS</sequence>
<organism evidence="3 4">
    <name type="scientific">Salicibibacter kimchii</name>
    <dbReference type="NCBI Taxonomy" id="2099786"/>
    <lineage>
        <taxon>Bacteria</taxon>
        <taxon>Bacillati</taxon>
        <taxon>Bacillota</taxon>
        <taxon>Bacilli</taxon>
        <taxon>Bacillales</taxon>
        <taxon>Bacillaceae</taxon>
        <taxon>Salicibibacter</taxon>
    </lineage>
</organism>
<dbReference type="PANTHER" id="PTHR11851">
    <property type="entry name" value="METALLOPROTEASE"/>
    <property type="match status" value="1"/>
</dbReference>
<evidence type="ECO:0000259" key="1">
    <source>
        <dbReference type="Pfam" id="PF00675"/>
    </source>
</evidence>
<feature type="domain" description="Peptidase M16 N-terminal" evidence="1">
    <location>
        <begin position="63"/>
        <end position="176"/>
    </location>
</feature>
<dbReference type="RefSeq" id="WP_114370739.1">
    <property type="nucleotide sequence ID" value="NZ_CP031092.1"/>
</dbReference>
<dbReference type="PANTHER" id="PTHR11851:SF134">
    <property type="entry name" value="ZINC-DEPENDENT PROTEASE"/>
    <property type="match status" value="1"/>
</dbReference>